<sequence>MIPLASVTRLSLLLLISVQLLACCSSKEEQPAAHAEKLALVDNCYKISPKLLRSGQPSRKDFRKLEQYGIKTVLNLREYHSDDKEARGTGIKLLHIPLAAGSVTEDELLACLLAIKKAPSPVLVHCWHGSDRTGIVCAAYRIAEQGWTPDAALQELTDGPFGHHEWYYSNLAELVKAIDWQQFTEKYKKG</sequence>
<proteinExistence type="inferred from homology"/>
<evidence type="ECO:0000313" key="7">
    <source>
        <dbReference type="Proteomes" id="UP000176204"/>
    </source>
</evidence>
<evidence type="ECO:0000313" key="6">
    <source>
        <dbReference type="EMBL" id="SEH70326.1"/>
    </source>
</evidence>
<feature type="chain" id="PRO_5009604418" evidence="3">
    <location>
        <begin position="23"/>
        <end position="190"/>
    </location>
</feature>
<keyword evidence="2" id="KW-0378">Hydrolase</keyword>
<feature type="signal peptide" evidence="3">
    <location>
        <begin position="1"/>
        <end position="22"/>
    </location>
</feature>
<accession>A0A1H6K573</accession>
<feature type="domain" description="Tyrosine-protein phosphatase" evidence="4">
    <location>
        <begin position="43"/>
        <end position="190"/>
    </location>
</feature>
<dbReference type="PROSITE" id="PS50056">
    <property type="entry name" value="TYR_PHOSPHATASE_2"/>
    <property type="match status" value="1"/>
</dbReference>
<evidence type="ECO:0000259" key="5">
    <source>
        <dbReference type="PROSITE" id="PS50056"/>
    </source>
</evidence>
<name>A0A1H6K573_9BACT</name>
<evidence type="ECO:0000256" key="1">
    <source>
        <dbReference type="ARBA" id="ARBA00009580"/>
    </source>
</evidence>
<gene>
    <name evidence="6" type="ORF">PYTT_0092</name>
</gene>
<keyword evidence="3" id="KW-0732">Signal</keyword>
<dbReference type="PROSITE" id="PS00383">
    <property type="entry name" value="TYR_PHOSPHATASE_1"/>
    <property type="match status" value="1"/>
</dbReference>
<dbReference type="PANTHER" id="PTHR31126">
    <property type="entry name" value="TYROSINE-PROTEIN PHOSPHATASE"/>
    <property type="match status" value="1"/>
</dbReference>
<evidence type="ECO:0000259" key="4">
    <source>
        <dbReference type="PROSITE" id="PS50054"/>
    </source>
</evidence>
<organism evidence="6 7">
    <name type="scientific">Akkermansia glycaniphila</name>
    <dbReference type="NCBI Taxonomy" id="1679444"/>
    <lineage>
        <taxon>Bacteria</taxon>
        <taxon>Pseudomonadati</taxon>
        <taxon>Verrucomicrobiota</taxon>
        <taxon>Verrucomicrobiia</taxon>
        <taxon>Verrucomicrobiales</taxon>
        <taxon>Akkermansiaceae</taxon>
        <taxon>Akkermansia</taxon>
    </lineage>
</organism>
<dbReference type="KEGG" id="agl:PYTT_0092"/>
<reference evidence="7" key="1">
    <citation type="submission" date="2016-09" db="EMBL/GenBank/DDBJ databases">
        <authorList>
            <person name="Koehorst J."/>
        </authorList>
    </citation>
    <scope>NUCLEOTIDE SEQUENCE [LARGE SCALE GENOMIC DNA]</scope>
</reference>
<evidence type="ECO:0000256" key="3">
    <source>
        <dbReference type="SAM" id="SignalP"/>
    </source>
</evidence>
<keyword evidence="7" id="KW-1185">Reference proteome</keyword>
<dbReference type="AlphaFoldDB" id="A0A1H6K573"/>
<dbReference type="InterPro" id="IPR000387">
    <property type="entry name" value="Tyr_Pase_dom"/>
</dbReference>
<dbReference type="Pfam" id="PF22785">
    <property type="entry name" value="Tc-R-P"/>
    <property type="match status" value="1"/>
</dbReference>
<dbReference type="PANTHER" id="PTHR31126:SF72">
    <property type="entry name" value="DUAL SPECIFICITY PROTEIN PHOSPHATASE TPBA"/>
    <property type="match status" value="1"/>
</dbReference>
<feature type="domain" description="Tyrosine specific protein phosphatases" evidence="5">
    <location>
        <begin position="106"/>
        <end position="156"/>
    </location>
</feature>
<dbReference type="InterPro" id="IPR016130">
    <property type="entry name" value="Tyr_Pase_AS"/>
</dbReference>
<dbReference type="GO" id="GO:0016791">
    <property type="term" value="F:phosphatase activity"/>
    <property type="evidence" value="ECO:0007669"/>
    <property type="project" value="TreeGrafter"/>
</dbReference>
<dbReference type="InterPro" id="IPR029021">
    <property type="entry name" value="Prot-tyrosine_phosphatase-like"/>
</dbReference>
<dbReference type="OrthoDB" id="9814896at2"/>
<comment type="similarity">
    <text evidence="1">Belongs to the protein-tyrosine phosphatase family.</text>
</comment>
<dbReference type="Proteomes" id="UP000176204">
    <property type="component" value="Chromosome I"/>
</dbReference>
<dbReference type="PROSITE" id="PS50054">
    <property type="entry name" value="TYR_PHOSPHATASE_DUAL"/>
    <property type="match status" value="1"/>
</dbReference>
<dbReference type="SUPFAM" id="SSF52799">
    <property type="entry name" value="(Phosphotyrosine protein) phosphatases II"/>
    <property type="match status" value="1"/>
</dbReference>
<dbReference type="Gene3D" id="3.90.190.10">
    <property type="entry name" value="Protein tyrosine phosphatase superfamily"/>
    <property type="match status" value="1"/>
</dbReference>
<protein>
    <submittedName>
        <fullName evidence="6">Tyrosine specific protein phosphatases active site</fullName>
    </submittedName>
</protein>
<dbReference type="RefSeq" id="WP_083076347.1">
    <property type="nucleotide sequence ID" value="NZ_LIGX01000002.1"/>
</dbReference>
<dbReference type="EMBL" id="LT629973">
    <property type="protein sequence ID" value="SEH70326.1"/>
    <property type="molecule type" value="Genomic_DNA"/>
</dbReference>
<evidence type="ECO:0000256" key="2">
    <source>
        <dbReference type="ARBA" id="ARBA00022801"/>
    </source>
</evidence>
<dbReference type="InterPro" id="IPR020422">
    <property type="entry name" value="TYR_PHOSPHATASE_DUAL_dom"/>
</dbReference>
<dbReference type="STRING" id="1679444.PYTT_0092"/>